<feature type="transmembrane region" description="Helical" evidence="2">
    <location>
        <begin position="438"/>
        <end position="456"/>
    </location>
</feature>
<keyword evidence="2" id="KW-0812">Transmembrane</keyword>
<feature type="compositionally biased region" description="Low complexity" evidence="1">
    <location>
        <begin position="242"/>
        <end position="258"/>
    </location>
</feature>
<protein>
    <submittedName>
        <fullName evidence="3">Uncharacterized protein</fullName>
    </submittedName>
</protein>
<reference evidence="4" key="1">
    <citation type="journal article" date="2019" name="Int. J. Syst. Evol. Microbiol.">
        <title>The Global Catalogue of Microorganisms (GCM) 10K type strain sequencing project: providing services to taxonomists for standard genome sequencing and annotation.</title>
        <authorList>
            <consortium name="The Broad Institute Genomics Platform"/>
            <consortium name="The Broad Institute Genome Sequencing Center for Infectious Disease"/>
            <person name="Wu L."/>
            <person name="Ma J."/>
        </authorList>
    </citation>
    <scope>NUCLEOTIDE SEQUENCE [LARGE SCALE GENOMIC DNA]</scope>
    <source>
        <strain evidence="4">JCM 16929</strain>
    </source>
</reference>
<feature type="region of interest" description="Disordered" evidence="1">
    <location>
        <begin position="293"/>
        <end position="323"/>
    </location>
</feature>
<gene>
    <name evidence="3" type="ORF">GCM10022236_51430</name>
</gene>
<name>A0ABP7AWV2_9ACTN</name>
<dbReference type="Proteomes" id="UP001501490">
    <property type="component" value="Unassembled WGS sequence"/>
</dbReference>
<evidence type="ECO:0000313" key="3">
    <source>
        <dbReference type="EMBL" id="GAA3642459.1"/>
    </source>
</evidence>
<evidence type="ECO:0000256" key="1">
    <source>
        <dbReference type="SAM" id="MobiDB-lite"/>
    </source>
</evidence>
<keyword evidence="4" id="KW-1185">Reference proteome</keyword>
<keyword evidence="2" id="KW-0472">Membrane</keyword>
<proteinExistence type="predicted"/>
<evidence type="ECO:0000313" key="4">
    <source>
        <dbReference type="Proteomes" id="UP001501490"/>
    </source>
</evidence>
<sequence>MSDDWGWYFTSAERRTSILRDQLDAANAAAAAQSSRLSSQLRTLQGSIETRLKALSAAFDAYVELGDIREQLAGFPDTTVVRRDVALAIDALAQGRRAERVDDRGETYWLPHAANAVIGLVEGRPDAAAEQNAHDLSPQAELFVVAACGALHHGTAVADRLPPLLTCDDRLNDDQLALWGAAVAGEYGPVLPAIRPVWARAIEQANADVGGWRAWCQAQSRSRDAEAIVGWIADLLEVGTRSVGSPASPAAPEAGRAGVSPAGTDTSGQAPDPADVPLRAVVTRLVAQGTDQEAPLLERARELRERIENPGRTPAGDRAEENSGSAVIDVVREALLATVPGSPERIELLSWVGRGLRAAAEAEAATLATLEPISERVHTADGEIDVTSSGPQPGQLERVKSRLIARYPTSPVPSGIAAGVTGVFLILSVVLFVLGSGWAFLTALITVAAAVATIRAERSRRGRGLSAATTSARIDADIDDARGVVAARIDARELTRTEVTATLEKIRAAVPSEPA</sequence>
<organism evidence="3 4">
    <name type="scientific">Microlunatus ginsengisoli</name>
    <dbReference type="NCBI Taxonomy" id="363863"/>
    <lineage>
        <taxon>Bacteria</taxon>
        <taxon>Bacillati</taxon>
        <taxon>Actinomycetota</taxon>
        <taxon>Actinomycetes</taxon>
        <taxon>Propionibacteriales</taxon>
        <taxon>Propionibacteriaceae</taxon>
        <taxon>Microlunatus</taxon>
    </lineage>
</organism>
<evidence type="ECO:0000256" key="2">
    <source>
        <dbReference type="SAM" id="Phobius"/>
    </source>
</evidence>
<dbReference type="EMBL" id="BAABAB010000052">
    <property type="protein sequence ID" value="GAA3642459.1"/>
    <property type="molecule type" value="Genomic_DNA"/>
</dbReference>
<feature type="region of interest" description="Disordered" evidence="1">
    <location>
        <begin position="242"/>
        <end position="276"/>
    </location>
</feature>
<dbReference type="RefSeq" id="WP_344809980.1">
    <property type="nucleotide sequence ID" value="NZ_BAABAB010000052.1"/>
</dbReference>
<keyword evidence="2" id="KW-1133">Transmembrane helix</keyword>
<feature type="compositionally biased region" description="Basic and acidic residues" evidence="1">
    <location>
        <begin position="296"/>
        <end position="321"/>
    </location>
</feature>
<accession>A0ABP7AWV2</accession>
<comment type="caution">
    <text evidence="3">The sequence shown here is derived from an EMBL/GenBank/DDBJ whole genome shotgun (WGS) entry which is preliminary data.</text>
</comment>